<organism evidence="1 2">
    <name type="scientific">Lithocarpus litseifolius</name>
    <dbReference type="NCBI Taxonomy" id="425828"/>
    <lineage>
        <taxon>Eukaryota</taxon>
        <taxon>Viridiplantae</taxon>
        <taxon>Streptophyta</taxon>
        <taxon>Embryophyta</taxon>
        <taxon>Tracheophyta</taxon>
        <taxon>Spermatophyta</taxon>
        <taxon>Magnoliopsida</taxon>
        <taxon>eudicotyledons</taxon>
        <taxon>Gunneridae</taxon>
        <taxon>Pentapetalae</taxon>
        <taxon>rosids</taxon>
        <taxon>fabids</taxon>
        <taxon>Fagales</taxon>
        <taxon>Fagaceae</taxon>
        <taxon>Lithocarpus</taxon>
    </lineage>
</organism>
<comment type="caution">
    <text evidence="1">The sequence shown here is derived from an EMBL/GenBank/DDBJ whole genome shotgun (WGS) entry which is preliminary data.</text>
</comment>
<reference evidence="1 2" key="1">
    <citation type="submission" date="2024-01" db="EMBL/GenBank/DDBJ databases">
        <title>A telomere-to-telomere, gap-free genome of sweet tea (Lithocarpus litseifolius).</title>
        <authorList>
            <person name="Zhou J."/>
        </authorList>
    </citation>
    <scope>NUCLEOTIDE SEQUENCE [LARGE SCALE GENOMIC DNA]</scope>
    <source>
        <strain evidence="1">Zhou-2022a</strain>
        <tissue evidence="1">Leaf</tissue>
    </source>
</reference>
<evidence type="ECO:0000313" key="1">
    <source>
        <dbReference type="EMBL" id="KAK9996978.1"/>
    </source>
</evidence>
<keyword evidence="2" id="KW-1185">Reference proteome</keyword>
<sequence>MLLNLLTLLSNSPMINSKYIMSIACRPKLKLSKSKFEIHPFSLNSFKDILQTSSRCEGGVSDLRSLWQHMEARGSIMAMNVGAASVRTQVLTLHHGKVECWHEDKG</sequence>
<dbReference type="Proteomes" id="UP001459277">
    <property type="component" value="Unassembled WGS sequence"/>
</dbReference>
<evidence type="ECO:0000313" key="2">
    <source>
        <dbReference type="Proteomes" id="UP001459277"/>
    </source>
</evidence>
<name>A0AAW2CHM6_9ROSI</name>
<dbReference type="AlphaFoldDB" id="A0AAW2CHM6"/>
<gene>
    <name evidence="1" type="ORF">SO802_021664</name>
</gene>
<protein>
    <submittedName>
        <fullName evidence="1">Uncharacterized protein</fullName>
    </submittedName>
</protein>
<accession>A0AAW2CHM6</accession>
<dbReference type="EMBL" id="JAZDWU010000007">
    <property type="protein sequence ID" value="KAK9996978.1"/>
    <property type="molecule type" value="Genomic_DNA"/>
</dbReference>
<proteinExistence type="predicted"/>